<organism evidence="1 2">
    <name type="scientific">Catharanthus roseus</name>
    <name type="common">Madagascar periwinkle</name>
    <name type="synonym">Vinca rosea</name>
    <dbReference type="NCBI Taxonomy" id="4058"/>
    <lineage>
        <taxon>Eukaryota</taxon>
        <taxon>Viridiplantae</taxon>
        <taxon>Streptophyta</taxon>
        <taxon>Embryophyta</taxon>
        <taxon>Tracheophyta</taxon>
        <taxon>Spermatophyta</taxon>
        <taxon>Magnoliopsida</taxon>
        <taxon>eudicotyledons</taxon>
        <taxon>Gunneridae</taxon>
        <taxon>Pentapetalae</taxon>
        <taxon>asterids</taxon>
        <taxon>lamiids</taxon>
        <taxon>Gentianales</taxon>
        <taxon>Apocynaceae</taxon>
        <taxon>Rauvolfioideae</taxon>
        <taxon>Vinceae</taxon>
        <taxon>Catharanthinae</taxon>
        <taxon>Catharanthus</taxon>
    </lineage>
</organism>
<dbReference type="Proteomes" id="UP001060085">
    <property type="component" value="Linkage Group LG08"/>
</dbReference>
<gene>
    <name evidence="1" type="ORF">M9H77_34691</name>
</gene>
<accession>A0ACB9ZPF3</accession>
<protein>
    <submittedName>
        <fullName evidence="1">Uncharacterized protein</fullName>
    </submittedName>
</protein>
<reference evidence="2" key="1">
    <citation type="journal article" date="2023" name="Nat. Plants">
        <title>Single-cell RNA sequencing provides a high-resolution roadmap for understanding the multicellular compartmentation of specialized metabolism.</title>
        <authorList>
            <person name="Sun S."/>
            <person name="Shen X."/>
            <person name="Li Y."/>
            <person name="Li Y."/>
            <person name="Wang S."/>
            <person name="Li R."/>
            <person name="Zhang H."/>
            <person name="Shen G."/>
            <person name="Guo B."/>
            <person name="Wei J."/>
            <person name="Xu J."/>
            <person name="St-Pierre B."/>
            <person name="Chen S."/>
            <person name="Sun C."/>
        </authorList>
    </citation>
    <scope>NUCLEOTIDE SEQUENCE [LARGE SCALE GENOMIC DNA]</scope>
</reference>
<name>A0ACB9ZPF3_CATRO</name>
<proteinExistence type="predicted"/>
<keyword evidence="2" id="KW-1185">Reference proteome</keyword>
<dbReference type="EMBL" id="CM044708">
    <property type="protein sequence ID" value="KAI5648686.1"/>
    <property type="molecule type" value="Genomic_DNA"/>
</dbReference>
<evidence type="ECO:0000313" key="1">
    <source>
        <dbReference type="EMBL" id="KAI5648686.1"/>
    </source>
</evidence>
<sequence>MACHHAPSLIFVLCLSLLFLLGTCKSFLNVDQERDRITSLPGQPNVDFQQHSGYITVNKTAGRALFYWHIEAPKSRQPESRPLLLWLNGGPGCSSVAYGASEEIGPFRIKSDGKTLFLNPYAWNKLANLLFLESPAGVGFSYSNTTSDLYDSGDQRTAEDTYIFLVKWFERFPQYKHRDFYIAGESYAGHYVPQLSKIVYERNRGIENPVINFKGFMVGNAVTDDYHDYVGTFEYWWTLGLISDSTYKLLRQNCELGSATHPSVECDKALMLAEREQGKIDPYSIYTPPCNETSSLRRRHIRGHFPWMRRGYDPCTERYSQMYYNHPEVQKALHANTTGVPYPWSTCSDVVGNYWTDSPLSMLPIYQELIAAGLRIWVFSGNADSVVPVTATRYSLDALKLPTITNWYPWYDNKRVGGWSQIYKGLTFVTINGAGHEVPLHRPRQSFILFRSFLENKPLPSSIS</sequence>
<comment type="caution">
    <text evidence="1">The sequence shown here is derived from an EMBL/GenBank/DDBJ whole genome shotgun (WGS) entry which is preliminary data.</text>
</comment>
<evidence type="ECO:0000313" key="2">
    <source>
        <dbReference type="Proteomes" id="UP001060085"/>
    </source>
</evidence>